<reference evidence="1 2" key="1">
    <citation type="submission" date="2021-06" db="EMBL/GenBank/DDBJ databases">
        <authorList>
            <person name="Kallberg Y."/>
            <person name="Tangrot J."/>
            <person name="Rosling A."/>
        </authorList>
    </citation>
    <scope>NUCLEOTIDE SEQUENCE [LARGE SCALE GENOMIC DNA]</scope>
    <source>
        <strain evidence="1 2">120-4 pot B 10/14</strain>
    </source>
</reference>
<name>A0ABN7VLP8_GIGMA</name>
<keyword evidence="2" id="KW-1185">Reference proteome</keyword>
<sequence>AKMKSHFDEQNDLYKKLGYDVNRLDEVLSYMESGNALQKYWFYSPECAQLASDTFNVPVIVLAAENYSFMPLNQEPDFCKKPIILKWFEKK</sequence>
<proteinExistence type="predicted"/>
<evidence type="ECO:0000313" key="1">
    <source>
        <dbReference type="EMBL" id="CAG8784903.1"/>
    </source>
</evidence>
<comment type="caution">
    <text evidence="1">The sequence shown here is derived from an EMBL/GenBank/DDBJ whole genome shotgun (WGS) entry which is preliminary data.</text>
</comment>
<dbReference type="Proteomes" id="UP000789901">
    <property type="component" value="Unassembled WGS sequence"/>
</dbReference>
<evidence type="ECO:0000313" key="2">
    <source>
        <dbReference type="Proteomes" id="UP000789901"/>
    </source>
</evidence>
<feature type="non-terminal residue" evidence="1">
    <location>
        <position position="1"/>
    </location>
</feature>
<gene>
    <name evidence="1" type="ORF">GMARGA_LOCUS20273</name>
</gene>
<dbReference type="EMBL" id="CAJVQB010017616">
    <property type="protein sequence ID" value="CAG8784903.1"/>
    <property type="molecule type" value="Genomic_DNA"/>
</dbReference>
<protein>
    <submittedName>
        <fullName evidence="1">5649_t:CDS:1</fullName>
    </submittedName>
</protein>
<accession>A0ABN7VLP8</accession>
<organism evidence="1 2">
    <name type="scientific">Gigaspora margarita</name>
    <dbReference type="NCBI Taxonomy" id="4874"/>
    <lineage>
        <taxon>Eukaryota</taxon>
        <taxon>Fungi</taxon>
        <taxon>Fungi incertae sedis</taxon>
        <taxon>Mucoromycota</taxon>
        <taxon>Glomeromycotina</taxon>
        <taxon>Glomeromycetes</taxon>
        <taxon>Diversisporales</taxon>
        <taxon>Gigasporaceae</taxon>
        <taxon>Gigaspora</taxon>
    </lineage>
</organism>